<keyword evidence="2" id="KW-0812">Transmembrane</keyword>
<dbReference type="EMBL" id="BMMK01000016">
    <property type="protein sequence ID" value="GGM61137.1"/>
    <property type="molecule type" value="Genomic_DNA"/>
</dbReference>
<evidence type="ECO:0000256" key="1">
    <source>
        <dbReference type="SAM" id="MobiDB-lite"/>
    </source>
</evidence>
<organism evidence="4 5">
    <name type="scientific">Longimycelium tulufanense</name>
    <dbReference type="NCBI Taxonomy" id="907463"/>
    <lineage>
        <taxon>Bacteria</taxon>
        <taxon>Bacillati</taxon>
        <taxon>Actinomycetota</taxon>
        <taxon>Actinomycetes</taxon>
        <taxon>Pseudonocardiales</taxon>
        <taxon>Pseudonocardiaceae</taxon>
        <taxon>Longimycelium</taxon>
    </lineage>
</organism>
<gene>
    <name evidence="4" type="ORF">GCM10012275_35250</name>
</gene>
<feature type="region of interest" description="Disordered" evidence="1">
    <location>
        <begin position="138"/>
        <end position="211"/>
    </location>
</feature>
<reference evidence="4" key="2">
    <citation type="submission" date="2020-09" db="EMBL/GenBank/DDBJ databases">
        <authorList>
            <person name="Sun Q."/>
            <person name="Zhou Y."/>
        </authorList>
    </citation>
    <scope>NUCLEOTIDE SEQUENCE</scope>
    <source>
        <strain evidence="4">CGMCC 4.5737</strain>
    </source>
</reference>
<feature type="transmembrane region" description="Helical" evidence="2">
    <location>
        <begin position="218"/>
        <end position="237"/>
    </location>
</feature>
<proteinExistence type="predicted"/>
<feature type="chain" id="PRO_5035282818" evidence="3">
    <location>
        <begin position="32"/>
        <end position="248"/>
    </location>
</feature>
<evidence type="ECO:0000256" key="2">
    <source>
        <dbReference type="SAM" id="Phobius"/>
    </source>
</evidence>
<dbReference type="RefSeq" id="WP_189059013.1">
    <property type="nucleotide sequence ID" value="NZ_BMMK01000016.1"/>
</dbReference>
<keyword evidence="2" id="KW-1133">Transmembrane helix</keyword>
<protein>
    <submittedName>
        <fullName evidence="4">LPXTG cell wall anchor domain-containing protein</fullName>
    </submittedName>
</protein>
<evidence type="ECO:0000313" key="5">
    <source>
        <dbReference type="Proteomes" id="UP000637578"/>
    </source>
</evidence>
<name>A0A8J3CD02_9PSEU</name>
<feature type="compositionally biased region" description="Low complexity" evidence="1">
    <location>
        <begin position="157"/>
        <end position="173"/>
    </location>
</feature>
<feature type="signal peptide" evidence="3">
    <location>
        <begin position="1"/>
        <end position="31"/>
    </location>
</feature>
<dbReference type="Proteomes" id="UP000637578">
    <property type="component" value="Unassembled WGS sequence"/>
</dbReference>
<reference evidence="4" key="1">
    <citation type="journal article" date="2014" name="Int. J. Syst. Evol. Microbiol.">
        <title>Complete genome sequence of Corynebacterium casei LMG S-19264T (=DSM 44701T), isolated from a smear-ripened cheese.</title>
        <authorList>
            <consortium name="US DOE Joint Genome Institute (JGI-PGF)"/>
            <person name="Walter F."/>
            <person name="Albersmeier A."/>
            <person name="Kalinowski J."/>
            <person name="Ruckert C."/>
        </authorList>
    </citation>
    <scope>NUCLEOTIDE SEQUENCE</scope>
    <source>
        <strain evidence="4">CGMCC 4.5737</strain>
    </source>
</reference>
<accession>A0A8J3CD02</accession>
<dbReference type="AlphaFoldDB" id="A0A8J3CD02"/>
<sequence>MQHHSVLSALGRALAVAGLVCTGLTPGLALADPIASPKSGDPRAVASPGNATSCSDVNLVGKKIDVTYTVDETNTYLDITEVPDGHTITGVVVKGGNAYNSYLPSALGDLPWKRLHSPMNPSGKPAQISHWFACAQPARPAPTSVPVTPAQRPGSPAEPADTTPAAPAEAVTPNSTPPTASSRPGSTSNPSPTPMAAPAPGDDAPPGGGLASTGADPGWLITLAAVLLTGGVAALAFPRVRAVLRRRN</sequence>
<comment type="caution">
    <text evidence="4">The sequence shown here is derived from an EMBL/GenBank/DDBJ whole genome shotgun (WGS) entry which is preliminary data.</text>
</comment>
<keyword evidence="3" id="KW-0732">Signal</keyword>
<evidence type="ECO:0000313" key="4">
    <source>
        <dbReference type="EMBL" id="GGM61137.1"/>
    </source>
</evidence>
<feature type="compositionally biased region" description="Polar residues" evidence="1">
    <location>
        <begin position="177"/>
        <end position="190"/>
    </location>
</feature>
<keyword evidence="5" id="KW-1185">Reference proteome</keyword>
<keyword evidence="2" id="KW-0472">Membrane</keyword>
<evidence type="ECO:0000256" key="3">
    <source>
        <dbReference type="SAM" id="SignalP"/>
    </source>
</evidence>